<comment type="subcellular location">
    <subcellularLocation>
        <location evidence="4">Cytoplasm</location>
    </subcellularLocation>
</comment>
<evidence type="ECO:0000256" key="5">
    <source>
        <dbReference type="NCBIfam" id="TIGR00112"/>
    </source>
</evidence>
<keyword evidence="4" id="KW-0963">Cytoplasm</keyword>
<feature type="binding site" evidence="6">
    <location>
        <begin position="9"/>
        <end position="14"/>
    </location>
    <ligand>
        <name>NADP(+)</name>
        <dbReference type="ChEBI" id="CHEBI:58349"/>
    </ligand>
</feature>
<dbReference type="PIRSF" id="PIRSF000193">
    <property type="entry name" value="Pyrrol-5-carb_rd"/>
    <property type="match status" value="1"/>
</dbReference>
<comment type="catalytic activity">
    <reaction evidence="4 7">
        <text>L-proline + NADP(+) = (S)-1-pyrroline-5-carboxylate + NADPH + 2 H(+)</text>
        <dbReference type="Rhea" id="RHEA:14109"/>
        <dbReference type="ChEBI" id="CHEBI:15378"/>
        <dbReference type="ChEBI" id="CHEBI:17388"/>
        <dbReference type="ChEBI" id="CHEBI:57783"/>
        <dbReference type="ChEBI" id="CHEBI:58349"/>
        <dbReference type="ChEBI" id="CHEBI:60039"/>
        <dbReference type="EC" id="1.5.1.2"/>
    </reaction>
</comment>
<dbReference type="GO" id="GO:0004735">
    <property type="term" value="F:pyrroline-5-carboxylate reductase activity"/>
    <property type="evidence" value="ECO:0007669"/>
    <property type="project" value="UniProtKB-UniRule"/>
</dbReference>
<dbReference type="OrthoDB" id="9805754at2"/>
<dbReference type="GO" id="GO:0055129">
    <property type="term" value="P:L-proline biosynthetic process"/>
    <property type="evidence" value="ECO:0007669"/>
    <property type="project" value="UniProtKB-UniRule"/>
</dbReference>
<evidence type="ECO:0000313" key="11">
    <source>
        <dbReference type="Proteomes" id="UP000297453"/>
    </source>
</evidence>
<feature type="domain" description="Pyrroline-5-carboxylate reductase catalytic N-terminal" evidence="8">
    <location>
        <begin position="5"/>
        <end position="88"/>
    </location>
</feature>
<dbReference type="InterPro" id="IPR053790">
    <property type="entry name" value="P5CR-like_CS"/>
</dbReference>
<evidence type="ECO:0000256" key="6">
    <source>
        <dbReference type="PIRSR" id="PIRSR000193-1"/>
    </source>
</evidence>
<keyword evidence="3 4" id="KW-0560">Oxidoreductase</keyword>
<dbReference type="InterPro" id="IPR000304">
    <property type="entry name" value="Pyrroline-COOH_reductase"/>
</dbReference>
<evidence type="ECO:0000256" key="2">
    <source>
        <dbReference type="ARBA" id="ARBA00022857"/>
    </source>
</evidence>
<comment type="similarity">
    <text evidence="1 4 7">Belongs to the pyrroline-5-carboxylate reductase family.</text>
</comment>
<dbReference type="InterPro" id="IPR036291">
    <property type="entry name" value="NAD(P)-bd_dom_sf"/>
</dbReference>
<dbReference type="PANTHER" id="PTHR11645:SF0">
    <property type="entry name" value="PYRROLINE-5-CARBOXYLATE REDUCTASE 3"/>
    <property type="match status" value="1"/>
</dbReference>
<dbReference type="UniPathway" id="UPA00098">
    <property type="reaction ID" value="UER00361"/>
</dbReference>
<dbReference type="SUPFAM" id="SSF48179">
    <property type="entry name" value="6-phosphogluconate dehydrogenase C-terminal domain-like"/>
    <property type="match status" value="1"/>
</dbReference>
<name>A0A4R9FQN0_9LEPT</name>
<dbReference type="Pfam" id="PF14748">
    <property type="entry name" value="P5CR_dimer"/>
    <property type="match status" value="1"/>
</dbReference>
<proteinExistence type="inferred from homology"/>
<comment type="caution">
    <text evidence="10">The sequence shown here is derived from an EMBL/GenBank/DDBJ whole genome shotgun (WGS) entry which is preliminary data.</text>
</comment>
<comment type="catalytic activity">
    <reaction evidence="4">
        <text>L-proline + NAD(+) = (S)-1-pyrroline-5-carboxylate + NADH + 2 H(+)</text>
        <dbReference type="Rhea" id="RHEA:14105"/>
        <dbReference type="ChEBI" id="CHEBI:15378"/>
        <dbReference type="ChEBI" id="CHEBI:17388"/>
        <dbReference type="ChEBI" id="CHEBI:57540"/>
        <dbReference type="ChEBI" id="CHEBI:57945"/>
        <dbReference type="ChEBI" id="CHEBI:60039"/>
        <dbReference type="EC" id="1.5.1.2"/>
    </reaction>
</comment>
<dbReference type="InterPro" id="IPR008927">
    <property type="entry name" value="6-PGluconate_DH-like_C_sf"/>
</dbReference>
<dbReference type="HAMAP" id="MF_01925">
    <property type="entry name" value="P5C_reductase"/>
    <property type="match status" value="1"/>
</dbReference>
<comment type="function">
    <text evidence="4">Catalyzes the reduction of 1-pyrroline-5-carboxylate (PCA) to L-proline.</text>
</comment>
<dbReference type="FunFam" id="1.10.3730.10:FF:000001">
    <property type="entry name" value="Pyrroline-5-carboxylate reductase"/>
    <property type="match status" value="1"/>
</dbReference>
<protein>
    <recommendedName>
        <fullName evidence="4 5">Pyrroline-5-carboxylate reductase</fullName>
        <shortName evidence="4">P5C reductase</shortName>
        <shortName evidence="4">P5CR</shortName>
        <ecNumber evidence="4 5">1.5.1.2</ecNumber>
    </recommendedName>
    <alternativeName>
        <fullName evidence="4">PCA reductase</fullName>
    </alternativeName>
</protein>
<evidence type="ECO:0000256" key="3">
    <source>
        <dbReference type="ARBA" id="ARBA00023002"/>
    </source>
</evidence>
<feature type="domain" description="Pyrroline-5-carboxylate reductase dimerisation" evidence="9">
    <location>
        <begin position="148"/>
        <end position="257"/>
    </location>
</feature>
<dbReference type="Pfam" id="PF03807">
    <property type="entry name" value="F420_oxidored"/>
    <property type="match status" value="1"/>
</dbReference>
<evidence type="ECO:0000259" key="9">
    <source>
        <dbReference type="Pfam" id="PF14748"/>
    </source>
</evidence>
<dbReference type="Proteomes" id="UP000297453">
    <property type="component" value="Unassembled WGS sequence"/>
</dbReference>
<keyword evidence="2 4" id="KW-0521">NADP</keyword>
<dbReference type="InterPro" id="IPR029036">
    <property type="entry name" value="P5CR_dimer"/>
</dbReference>
<dbReference type="PROSITE" id="PS00521">
    <property type="entry name" value="P5CR"/>
    <property type="match status" value="1"/>
</dbReference>
<sequence length="260" mass="27940">MKNMKIGIIGCGNMGGAIYRSLQNRNFQVLGYDPFLDPKKADGIQLESDWKSFQNKTELLILAVKPGDAAKTLSSLETAKNILSVAAGIDTHTLRNSSPSGSKVVRIMPNLPILIEKGALGYYGDKELYESVQEIFSPISYCVELAKEDLLDAVTGLSGSGPAYVLRFIQSLAEGGVASGLTYTQALRLSIQTVLGSAELLAKELDQNSEAHPEVLKNKVTSPGGTTIAGLEELEKNNFPFAVMSAVKRASERSKELGTK</sequence>
<dbReference type="EC" id="1.5.1.2" evidence="4 5"/>
<evidence type="ECO:0000256" key="7">
    <source>
        <dbReference type="RuleBase" id="RU003903"/>
    </source>
</evidence>
<keyword evidence="4 7" id="KW-0641">Proline biosynthesis</keyword>
<dbReference type="Gene3D" id="3.40.50.720">
    <property type="entry name" value="NAD(P)-binding Rossmann-like Domain"/>
    <property type="match status" value="1"/>
</dbReference>
<evidence type="ECO:0000256" key="1">
    <source>
        <dbReference type="ARBA" id="ARBA00005525"/>
    </source>
</evidence>
<dbReference type="NCBIfam" id="TIGR00112">
    <property type="entry name" value="proC"/>
    <property type="match status" value="1"/>
</dbReference>
<dbReference type="GO" id="GO:0005737">
    <property type="term" value="C:cytoplasm"/>
    <property type="evidence" value="ECO:0007669"/>
    <property type="project" value="UniProtKB-SubCell"/>
</dbReference>
<dbReference type="SUPFAM" id="SSF51735">
    <property type="entry name" value="NAD(P)-binding Rossmann-fold domains"/>
    <property type="match status" value="1"/>
</dbReference>
<accession>A0A4R9FQN0</accession>
<dbReference type="RefSeq" id="WP_135588779.1">
    <property type="nucleotide sequence ID" value="NZ_RQEP01000018.1"/>
</dbReference>
<dbReference type="AlphaFoldDB" id="A0A4R9FQN0"/>
<evidence type="ECO:0000259" key="8">
    <source>
        <dbReference type="Pfam" id="PF03807"/>
    </source>
</evidence>
<reference evidence="10" key="1">
    <citation type="journal article" date="2019" name="PLoS Negl. Trop. Dis.">
        <title>Revisiting the worldwide diversity of Leptospira species in the environment.</title>
        <authorList>
            <person name="Vincent A.T."/>
            <person name="Schiettekatte O."/>
            <person name="Bourhy P."/>
            <person name="Veyrier F.J."/>
            <person name="Picardeau M."/>
        </authorList>
    </citation>
    <scope>NUCLEOTIDE SEQUENCE [LARGE SCALE GENOMIC DNA]</scope>
    <source>
        <strain evidence="10">SSS9</strain>
    </source>
</reference>
<evidence type="ECO:0000256" key="4">
    <source>
        <dbReference type="HAMAP-Rule" id="MF_01925"/>
    </source>
</evidence>
<dbReference type="EMBL" id="RQEP01000018">
    <property type="protein sequence ID" value="TGK00864.1"/>
    <property type="molecule type" value="Genomic_DNA"/>
</dbReference>
<dbReference type="Gene3D" id="1.10.3730.10">
    <property type="entry name" value="ProC C-terminal domain-like"/>
    <property type="match status" value="1"/>
</dbReference>
<comment type="pathway">
    <text evidence="4 7">Amino-acid biosynthesis; L-proline biosynthesis; L-proline from L-glutamate 5-semialdehyde: step 1/1.</text>
</comment>
<keyword evidence="4 7" id="KW-0028">Amino-acid biosynthesis</keyword>
<dbReference type="PANTHER" id="PTHR11645">
    <property type="entry name" value="PYRROLINE-5-CARBOXYLATE REDUCTASE"/>
    <property type="match status" value="1"/>
</dbReference>
<keyword evidence="11" id="KW-1185">Reference proteome</keyword>
<evidence type="ECO:0000313" key="10">
    <source>
        <dbReference type="EMBL" id="TGK00864.1"/>
    </source>
</evidence>
<feature type="binding site" evidence="6">
    <location>
        <begin position="63"/>
        <end position="66"/>
    </location>
    <ligand>
        <name>NADP(+)</name>
        <dbReference type="ChEBI" id="CHEBI:58349"/>
    </ligand>
</feature>
<gene>
    <name evidence="4 10" type="primary">proC</name>
    <name evidence="10" type="ORF">EHO59_13130</name>
</gene>
<organism evidence="10 11">
    <name type="scientific">Leptospira semungkisensis</name>
    <dbReference type="NCBI Taxonomy" id="2484985"/>
    <lineage>
        <taxon>Bacteria</taxon>
        <taxon>Pseudomonadati</taxon>
        <taxon>Spirochaetota</taxon>
        <taxon>Spirochaetia</taxon>
        <taxon>Leptospirales</taxon>
        <taxon>Leptospiraceae</taxon>
        <taxon>Leptospira</taxon>
    </lineage>
</organism>
<dbReference type="InterPro" id="IPR028939">
    <property type="entry name" value="P5C_Rdtase_cat_N"/>
</dbReference>